<dbReference type="Gene3D" id="3.90.550.10">
    <property type="entry name" value="Spore Coat Polysaccharide Biosynthesis Protein SpsA, Chain A"/>
    <property type="match status" value="1"/>
</dbReference>
<gene>
    <name evidence="4" type="ORF">SAMN05421642_11853</name>
</gene>
<dbReference type="SUPFAM" id="SSF53448">
    <property type="entry name" value="Nucleotide-diphospho-sugar transferases"/>
    <property type="match status" value="1"/>
</dbReference>
<evidence type="ECO:0000259" key="2">
    <source>
        <dbReference type="Pfam" id="PF00535"/>
    </source>
</evidence>
<organism evidence="4 5">
    <name type="scientific">Rhodococcoides kyotonense</name>
    <dbReference type="NCBI Taxonomy" id="398843"/>
    <lineage>
        <taxon>Bacteria</taxon>
        <taxon>Bacillati</taxon>
        <taxon>Actinomycetota</taxon>
        <taxon>Actinomycetes</taxon>
        <taxon>Mycobacteriales</taxon>
        <taxon>Nocardiaceae</taxon>
        <taxon>Rhodococcoides</taxon>
    </lineage>
</organism>
<evidence type="ECO:0000313" key="4">
    <source>
        <dbReference type="EMBL" id="SNT42090.1"/>
    </source>
</evidence>
<dbReference type="EMBL" id="FZOW01000018">
    <property type="protein sequence ID" value="SNT42090.1"/>
    <property type="molecule type" value="Genomic_DNA"/>
</dbReference>
<feature type="domain" description="Glycosyltransferase 2-like" evidence="2">
    <location>
        <begin position="33"/>
        <end position="156"/>
    </location>
</feature>
<dbReference type="Pfam" id="PF00535">
    <property type="entry name" value="Glycos_transf_2"/>
    <property type="match status" value="1"/>
</dbReference>
<evidence type="ECO:0000313" key="5">
    <source>
        <dbReference type="Proteomes" id="UP000198327"/>
    </source>
</evidence>
<dbReference type="Proteomes" id="UP000198327">
    <property type="component" value="Unassembled WGS sequence"/>
</dbReference>
<dbReference type="PANTHER" id="PTHR43685:SF2">
    <property type="entry name" value="GLYCOSYLTRANSFERASE 2-LIKE DOMAIN-CONTAINING PROTEIN"/>
    <property type="match status" value="1"/>
</dbReference>
<evidence type="ECO:0000256" key="1">
    <source>
        <dbReference type="ARBA" id="ARBA00022679"/>
    </source>
</evidence>
<dbReference type="InterPro" id="IPR029044">
    <property type="entry name" value="Nucleotide-diphossugar_trans"/>
</dbReference>
<feature type="domain" description="Galactosyltransferase C-terminal" evidence="3">
    <location>
        <begin position="196"/>
        <end position="237"/>
    </location>
</feature>
<dbReference type="PANTHER" id="PTHR43685">
    <property type="entry name" value="GLYCOSYLTRANSFERASE"/>
    <property type="match status" value="1"/>
</dbReference>
<dbReference type="RefSeq" id="WP_245866116.1">
    <property type="nucleotide sequence ID" value="NZ_FZOW01000018.1"/>
</dbReference>
<accession>A0A239MHW2</accession>
<keyword evidence="5" id="KW-1185">Reference proteome</keyword>
<name>A0A239MHW2_9NOCA</name>
<keyword evidence="1 4" id="KW-0808">Transferase</keyword>
<sequence length="454" mass="49457">MTDVLRLDDARVVVPDNRWDLVQGPGRCPTVGVVVPYYDQPAQLALVLAALAAQNYPRELLHVVVADDGSAVPPDVERWRHLLSVTVVAQEDRGFRAAAARNLGARAATGEVLCFLDADTVPTPDYIRRAVRLPSLIPDAIVVGRRKHGDLSDVAEGALQQWFSDHSQVGDEFEPEWLVDGYARTSGFMQPGWDGYKYVLSAVLTCSRELFDAVGGFEESFVEYGGEDWELANRAFMMGAVFAYEPAALAWHDGPDWAVRDVEDRTTKKNAEALALAQFVTDPAARTLGLRYRVPDVVARVRVDGHSAASLAVTIASIVDGSDCAVQLVGSGAKQLYDTLRLHDSRIEVGEPEEDVLARCRFVLDVVGRAQFSPTTMAALTDQVGPGKCGRIVVDAGSVSVTLTASRAIHRASRWAMRLGLSETDLVERLFGIARRSADEVGITVAADEPWLSW</sequence>
<dbReference type="InterPro" id="IPR027791">
    <property type="entry name" value="Galactosyl_T_C"/>
</dbReference>
<dbReference type="AlphaFoldDB" id="A0A239MHW2"/>
<reference evidence="5" key="1">
    <citation type="submission" date="2017-06" db="EMBL/GenBank/DDBJ databases">
        <authorList>
            <person name="Varghese N."/>
            <person name="Submissions S."/>
        </authorList>
    </citation>
    <scope>NUCLEOTIDE SEQUENCE [LARGE SCALE GENOMIC DNA]</scope>
    <source>
        <strain evidence="5">JCM 23211</strain>
    </source>
</reference>
<dbReference type="InterPro" id="IPR050834">
    <property type="entry name" value="Glycosyltransf_2"/>
</dbReference>
<protein>
    <submittedName>
        <fullName evidence="4">Glycosyltransferase, GT2 family</fullName>
    </submittedName>
</protein>
<dbReference type="Pfam" id="PF02709">
    <property type="entry name" value="Glyco_transf_7C"/>
    <property type="match status" value="1"/>
</dbReference>
<dbReference type="GO" id="GO:0016740">
    <property type="term" value="F:transferase activity"/>
    <property type="evidence" value="ECO:0007669"/>
    <property type="project" value="UniProtKB-KW"/>
</dbReference>
<proteinExistence type="predicted"/>
<evidence type="ECO:0000259" key="3">
    <source>
        <dbReference type="Pfam" id="PF02709"/>
    </source>
</evidence>
<dbReference type="InterPro" id="IPR001173">
    <property type="entry name" value="Glyco_trans_2-like"/>
</dbReference>